<dbReference type="InterPro" id="IPR043502">
    <property type="entry name" value="DNA/RNA_pol_sf"/>
</dbReference>
<dbReference type="EMBL" id="NBSK02000004">
    <property type="protein sequence ID" value="KAJ0209834.1"/>
    <property type="molecule type" value="Genomic_DNA"/>
</dbReference>
<gene>
    <name evidence="2" type="ORF">LSAT_V11C400166480</name>
</gene>
<dbReference type="SUPFAM" id="SSF56672">
    <property type="entry name" value="DNA/RNA polymerases"/>
    <property type="match status" value="1"/>
</dbReference>
<dbReference type="Proteomes" id="UP000235145">
    <property type="component" value="Unassembled WGS sequence"/>
</dbReference>
<comment type="caution">
    <text evidence="2">The sequence shown here is derived from an EMBL/GenBank/DDBJ whole genome shotgun (WGS) entry which is preliminary data.</text>
</comment>
<keyword evidence="1" id="KW-0472">Membrane</keyword>
<keyword evidence="1" id="KW-0812">Transmembrane</keyword>
<name>A0A9R1VQX3_LACSA</name>
<organism evidence="2 3">
    <name type="scientific">Lactuca sativa</name>
    <name type="common">Garden lettuce</name>
    <dbReference type="NCBI Taxonomy" id="4236"/>
    <lineage>
        <taxon>Eukaryota</taxon>
        <taxon>Viridiplantae</taxon>
        <taxon>Streptophyta</taxon>
        <taxon>Embryophyta</taxon>
        <taxon>Tracheophyta</taxon>
        <taxon>Spermatophyta</taxon>
        <taxon>Magnoliopsida</taxon>
        <taxon>eudicotyledons</taxon>
        <taxon>Gunneridae</taxon>
        <taxon>Pentapetalae</taxon>
        <taxon>asterids</taxon>
        <taxon>campanulids</taxon>
        <taxon>Asterales</taxon>
        <taxon>Asteraceae</taxon>
        <taxon>Cichorioideae</taxon>
        <taxon>Cichorieae</taxon>
        <taxon>Lactucinae</taxon>
        <taxon>Lactuca</taxon>
    </lineage>
</organism>
<dbReference type="Gene3D" id="3.10.10.10">
    <property type="entry name" value="HIV Type 1 Reverse Transcriptase, subunit A, domain 1"/>
    <property type="match status" value="1"/>
</dbReference>
<keyword evidence="3" id="KW-1185">Reference proteome</keyword>
<protein>
    <recommendedName>
        <fullName evidence="4">Reverse transcriptase domain-containing protein</fullName>
    </recommendedName>
</protein>
<dbReference type="InterPro" id="IPR032567">
    <property type="entry name" value="RTL1-rel"/>
</dbReference>
<evidence type="ECO:0000313" key="2">
    <source>
        <dbReference type="EMBL" id="KAJ0209834.1"/>
    </source>
</evidence>
<proteinExistence type="predicted"/>
<evidence type="ECO:0008006" key="4">
    <source>
        <dbReference type="Google" id="ProtNLM"/>
    </source>
</evidence>
<dbReference type="AlphaFoldDB" id="A0A9R1VQX3"/>
<reference evidence="2 3" key="1">
    <citation type="journal article" date="2017" name="Nat. Commun.">
        <title>Genome assembly with in vitro proximity ligation data and whole-genome triplication in lettuce.</title>
        <authorList>
            <person name="Reyes-Chin-Wo S."/>
            <person name="Wang Z."/>
            <person name="Yang X."/>
            <person name="Kozik A."/>
            <person name="Arikit S."/>
            <person name="Song C."/>
            <person name="Xia L."/>
            <person name="Froenicke L."/>
            <person name="Lavelle D.O."/>
            <person name="Truco M.J."/>
            <person name="Xia R."/>
            <person name="Zhu S."/>
            <person name="Xu C."/>
            <person name="Xu H."/>
            <person name="Xu X."/>
            <person name="Cox K."/>
            <person name="Korf I."/>
            <person name="Meyers B.C."/>
            <person name="Michelmore R.W."/>
        </authorList>
    </citation>
    <scope>NUCLEOTIDE SEQUENCE [LARGE SCALE GENOMIC DNA]</scope>
    <source>
        <strain evidence="3">cv. Salinas</strain>
        <tissue evidence="2">Seedlings</tissue>
    </source>
</reference>
<evidence type="ECO:0000256" key="1">
    <source>
        <dbReference type="SAM" id="Phobius"/>
    </source>
</evidence>
<evidence type="ECO:0000313" key="3">
    <source>
        <dbReference type="Proteomes" id="UP000235145"/>
    </source>
</evidence>
<feature type="transmembrane region" description="Helical" evidence="1">
    <location>
        <begin position="136"/>
        <end position="153"/>
    </location>
</feature>
<keyword evidence="1" id="KW-1133">Transmembrane helix</keyword>
<dbReference type="PANTHER" id="PTHR15503:SF22">
    <property type="entry name" value="TRANSPOSON TY3-I GAG POLYPROTEIN"/>
    <property type="match status" value="1"/>
</dbReference>
<sequence>MVFIVGDQQVSLKGNPSLEKSLVSFKAMERTIRKEKTGVLIELNSTEMEDEAAQMPILFQFQGIFDEPTGLPQKWHIDHQIVLKEGTDPVSVRPYRYPHFEKEEVEKMIQVMLMEGVIQPSGSPYSSLVILVKKKMGLGIFVLIIGLSTGLLFPTSSPFPLLMRSLMNCTGQSFLVSSTFNRGITKSG</sequence>
<dbReference type="PANTHER" id="PTHR15503">
    <property type="entry name" value="LDOC1 RELATED"/>
    <property type="match status" value="1"/>
</dbReference>
<accession>A0A9R1VQX3</accession>